<dbReference type="KEGG" id="rcr:NCTC10994_00964"/>
<feature type="transmembrane region" description="Helical" evidence="1">
    <location>
        <begin position="54"/>
        <end position="72"/>
    </location>
</feature>
<evidence type="ECO:0000313" key="2">
    <source>
        <dbReference type="EMBL" id="SQI29379.1"/>
    </source>
</evidence>
<protein>
    <recommendedName>
        <fullName evidence="4">Integral membrane protein</fullName>
    </recommendedName>
</protein>
<name>A0A2X4TSK8_9NOCA</name>
<evidence type="ECO:0000313" key="3">
    <source>
        <dbReference type="Proteomes" id="UP000249091"/>
    </source>
</evidence>
<keyword evidence="1" id="KW-0812">Transmembrane</keyword>
<feature type="transmembrane region" description="Helical" evidence="1">
    <location>
        <begin position="79"/>
        <end position="98"/>
    </location>
</feature>
<keyword evidence="3" id="KW-1185">Reference proteome</keyword>
<accession>A0A2X4TSK8</accession>
<reference evidence="2 3" key="1">
    <citation type="submission" date="2018-06" db="EMBL/GenBank/DDBJ databases">
        <authorList>
            <consortium name="Pathogen Informatics"/>
            <person name="Doyle S."/>
        </authorList>
    </citation>
    <scope>NUCLEOTIDE SEQUENCE [LARGE SCALE GENOMIC DNA]</scope>
    <source>
        <strain evidence="2 3">NCTC10994</strain>
    </source>
</reference>
<gene>
    <name evidence="2" type="ORF">NCTC10994_00964</name>
</gene>
<keyword evidence="1" id="KW-0472">Membrane</keyword>
<organism evidence="2 3">
    <name type="scientific">Rhodococcus coprophilus</name>
    <dbReference type="NCBI Taxonomy" id="38310"/>
    <lineage>
        <taxon>Bacteria</taxon>
        <taxon>Bacillati</taxon>
        <taxon>Actinomycetota</taxon>
        <taxon>Actinomycetes</taxon>
        <taxon>Mycobacteriales</taxon>
        <taxon>Nocardiaceae</taxon>
        <taxon>Rhodococcus</taxon>
    </lineage>
</organism>
<proteinExistence type="predicted"/>
<evidence type="ECO:0008006" key="4">
    <source>
        <dbReference type="Google" id="ProtNLM"/>
    </source>
</evidence>
<keyword evidence="1" id="KW-1133">Transmembrane helix</keyword>
<dbReference type="Proteomes" id="UP000249091">
    <property type="component" value="Chromosome 1"/>
</dbReference>
<dbReference type="EMBL" id="LS483468">
    <property type="protein sequence ID" value="SQI29379.1"/>
    <property type="molecule type" value="Genomic_DNA"/>
</dbReference>
<evidence type="ECO:0000256" key="1">
    <source>
        <dbReference type="SAM" id="Phobius"/>
    </source>
</evidence>
<sequence length="107" mass="10802">MVDVRGVAGTLACVAAGAFLINAVPHSVRGVTGERFPTPFADPPGVGLSSPTENIVWGAVNVAIGGALLRGFTGTAREYGALAVGATSTALFLARYFGDVATRPTPD</sequence>
<dbReference type="RefSeq" id="WP_072698885.1">
    <property type="nucleotide sequence ID" value="NZ_JAFBBL010000001.1"/>
</dbReference>
<dbReference type="AlphaFoldDB" id="A0A2X4TSK8"/>